<sequence length="252" mass="29133">MLDEMRKYSSRTVAQSSPGAIHRHASPVPATSRPAGARLSDVQEQLTKELEMRLEAQRALANAQREHRSEMARLNDLLQRNAKELRRCQESERDARASCMSLSARLQKLEIDEKQSERRSKEHRRQFKQTYEYASQCSSLLKQSNAQLVKARRRIQVLEEHVVASRTERAREETRAQQRETMLSETIVRLEDQLGESVRKNAKLQDRVDDLERALAMNENKLKEQGEKFRESVMEIRAVYANSCKGGPVDQT</sequence>
<reference evidence="3 4" key="1">
    <citation type="submission" date="2015-02" db="EMBL/GenBank/DDBJ databases">
        <authorList>
            <person name="Chooi Y.-H."/>
        </authorList>
    </citation>
    <scope>NUCLEOTIDE SEQUENCE [LARGE SCALE GENOMIC DNA]</scope>
    <source>
        <strain evidence="3">E3</strain>
    </source>
</reference>
<accession>A0A0G4IIC3</accession>
<keyword evidence="4" id="KW-1185">Reference proteome</keyword>
<feature type="coiled-coil region" evidence="1">
    <location>
        <begin position="46"/>
        <end position="161"/>
    </location>
</feature>
<evidence type="ECO:0000313" key="4">
    <source>
        <dbReference type="Proteomes" id="UP000039324"/>
    </source>
</evidence>
<gene>
    <name evidence="3" type="ORF">PBRA_003777</name>
</gene>
<evidence type="ECO:0000256" key="2">
    <source>
        <dbReference type="SAM" id="MobiDB-lite"/>
    </source>
</evidence>
<dbReference type="Proteomes" id="UP000039324">
    <property type="component" value="Unassembled WGS sequence"/>
</dbReference>
<feature type="region of interest" description="Disordered" evidence="2">
    <location>
        <begin position="1"/>
        <end position="42"/>
    </location>
</feature>
<evidence type="ECO:0000256" key="1">
    <source>
        <dbReference type="SAM" id="Coils"/>
    </source>
</evidence>
<dbReference type="AlphaFoldDB" id="A0A0G4IIC3"/>
<organism evidence="3 4">
    <name type="scientific">Plasmodiophora brassicae</name>
    <name type="common">Clubroot disease agent</name>
    <dbReference type="NCBI Taxonomy" id="37360"/>
    <lineage>
        <taxon>Eukaryota</taxon>
        <taxon>Sar</taxon>
        <taxon>Rhizaria</taxon>
        <taxon>Endomyxa</taxon>
        <taxon>Phytomyxea</taxon>
        <taxon>Plasmodiophorida</taxon>
        <taxon>Plasmodiophoridae</taxon>
        <taxon>Plasmodiophora</taxon>
    </lineage>
</organism>
<proteinExistence type="predicted"/>
<protein>
    <submittedName>
        <fullName evidence="3">Uncharacterized protein</fullName>
    </submittedName>
</protein>
<feature type="coiled-coil region" evidence="1">
    <location>
        <begin position="187"/>
        <end position="228"/>
    </location>
</feature>
<keyword evidence="1" id="KW-0175">Coiled coil</keyword>
<evidence type="ECO:0000313" key="3">
    <source>
        <dbReference type="EMBL" id="CEO94963.1"/>
    </source>
</evidence>
<name>A0A0G4IIC3_PLABS</name>
<dbReference type="EMBL" id="CDSF01000002">
    <property type="protein sequence ID" value="CEO94963.1"/>
    <property type="molecule type" value="Genomic_DNA"/>
</dbReference>